<feature type="region of interest" description="Disordered" evidence="1">
    <location>
        <begin position="1"/>
        <end position="31"/>
    </location>
</feature>
<sequence length="371" mass="39478">MPQPAPAPGYAGTGPTGAQAAPETRRGSRGERKRRLPLILSLCAVGVVLVLVVVGILTVRNVNRSEYGPDVVAQKYMDAVADGDLDAAQAIAEPQVPNGADTTLLDPEIARAAAESIEEVSVSEPRIDGDSATLTAAYSVDGQSYELPLTATRTGRTGLFFDEWTLNAPVLQTLTLDLVQTDGTTVNDVDVSLQSGATEYAVMPGTYRAAVAETKYTEPAESTISLGFSETPEPQPAPLDVTIHTNKAYAEDVQKAVDAALEKCVDSEKLETDCGFFSRDAFATEDEKEKFDTLKKDGVDFDLKEKPTVTVSSLGLVATGSFYTEDGKRGKVEAVVEAENGDEYQLEADLGPSGTTKIEDDKIVIDFLTNG</sequence>
<gene>
    <name evidence="3" type="ORF">GCM10009823_01630</name>
</gene>
<evidence type="ECO:0000313" key="3">
    <source>
        <dbReference type="EMBL" id="GAA2087288.1"/>
    </source>
</evidence>
<name>A0ABP5HWS0_9MICO</name>
<dbReference type="EMBL" id="BAAAPZ010000001">
    <property type="protein sequence ID" value="GAA2087288.1"/>
    <property type="molecule type" value="Genomic_DNA"/>
</dbReference>
<feature type="transmembrane region" description="Helical" evidence="2">
    <location>
        <begin position="36"/>
        <end position="57"/>
    </location>
</feature>
<proteinExistence type="predicted"/>
<accession>A0ABP5HWS0</accession>
<keyword evidence="2" id="KW-0812">Transmembrane</keyword>
<comment type="caution">
    <text evidence="3">The sequence shown here is derived from an EMBL/GenBank/DDBJ whole genome shotgun (WGS) entry which is preliminary data.</text>
</comment>
<reference evidence="4" key="1">
    <citation type="journal article" date="2019" name="Int. J. Syst. Evol. Microbiol.">
        <title>The Global Catalogue of Microorganisms (GCM) 10K type strain sequencing project: providing services to taxonomists for standard genome sequencing and annotation.</title>
        <authorList>
            <consortium name="The Broad Institute Genomics Platform"/>
            <consortium name="The Broad Institute Genome Sequencing Center for Infectious Disease"/>
            <person name="Wu L."/>
            <person name="Ma J."/>
        </authorList>
    </citation>
    <scope>NUCLEOTIDE SEQUENCE [LARGE SCALE GENOMIC DNA]</scope>
    <source>
        <strain evidence="4">JCM 15900</strain>
    </source>
</reference>
<evidence type="ECO:0000256" key="1">
    <source>
        <dbReference type="SAM" id="MobiDB-lite"/>
    </source>
</evidence>
<dbReference type="Proteomes" id="UP001500984">
    <property type="component" value="Unassembled WGS sequence"/>
</dbReference>
<keyword evidence="4" id="KW-1185">Reference proteome</keyword>
<organism evidence="3 4">
    <name type="scientific">Brevibacterium salitolerans</name>
    <dbReference type="NCBI Taxonomy" id="1403566"/>
    <lineage>
        <taxon>Bacteria</taxon>
        <taxon>Bacillati</taxon>
        <taxon>Actinomycetota</taxon>
        <taxon>Actinomycetes</taxon>
        <taxon>Micrococcales</taxon>
        <taxon>Brevibacteriaceae</taxon>
        <taxon>Brevibacterium</taxon>
    </lineage>
</organism>
<evidence type="ECO:0000256" key="2">
    <source>
        <dbReference type="SAM" id="Phobius"/>
    </source>
</evidence>
<keyword evidence="2" id="KW-0472">Membrane</keyword>
<keyword evidence="2" id="KW-1133">Transmembrane helix</keyword>
<evidence type="ECO:0000313" key="4">
    <source>
        <dbReference type="Proteomes" id="UP001500984"/>
    </source>
</evidence>
<protein>
    <submittedName>
        <fullName evidence="3">Uncharacterized protein</fullName>
    </submittedName>
</protein>